<keyword evidence="2" id="KW-1185">Reference proteome</keyword>
<evidence type="ECO:0000313" key="2">
    <source>
        <dbReference type="Proteomes" id="UP000324748"/>
    </source>
</evidence>
<evidence type="ECO:0000313" key="1">
    <source>
        <dbReference type="EMBL" id="KAA1111100.1"/>
    </source>
</evidence>
<reference evidence="1 2" key="1">
    <citation type="submission" date="2019-05" db="EMBL/GenBank/DDBJ databases">
        <title>Emergence of the Ug99 lineage of the wheat stem rust pathogen through somatic hybridization.</title>
        <authorList>
            <person name="Li F."/>
            <person name="Upadhyaya N.M."/>
            <person name="Sperschneider J."/>
            <person name="Matny O."/>
            <person name="Nguyen-Phuc H."/>
            <person name="Mago R."/>
            <person name="Raley C."/>
            <person name="Miller M.E."/>
            <person name="Silverstein K.A.T."/>
            <person name="Henningsen E."/>
            <person name="Hirsch C.D."/>
            <person name="Visser B."/>
            <person name="Pretorius Z.A."/>
            <person name="Steffenson B.J."/>
            <person name="Schwessinger B."/>
            <person name="Dodds P.N."/>
            <person name="Figueroa M."/>
        </authorList>
    </citation>
    <scope>NUCLEOTIDE SEQUENCE [LARGE SCALE GENOMIC DNA]</scope>
    <source>
        <strain evidence="1">21-0</strain>
    </source>
</reference>
<gene>
    <name evidence="1" type="ORF">PGT21_036584</name>
</gene>
<organism evidence="1 2">
    <name type="scientific">Puccinia graminis f. sp. tritici</name>
    <dbReference type="NCBI Taxonomy" id="56615"/>
    <lineage>
        <taxon>Eukaryota</taxon>
        <taxon>Fungi</taxon>
        <taxon>Dikarya</taxon>
        <taxon>Basidiomycota</taxon>
        <taxon>Pucciniomycotina</taxon>
        <taxon>Pucciniomycetes</taxon>
        <taxon>Pucciniales</taxon>
        <taxon>Pucciniaceae</taxon>
        <taxon>Puccinia</taxon>
    </lineage>
</organism>
<dbReference type="AlphaFoldDB" id="A0A5B0QCX4"/>
<name>A0A5B0QCX4_PUCGR</name>
<dbReference type="Proteomes" id="UP000324748">
    <property type="component" value="Unassembled WGS sequence"/>
</dbReference>
<sequence length="60" mass="6800">MKPPIPVDLLCRERCSYSAPHILQEFPTQSYLASSRILESWLAWPPPPAMLDIASHLPPM</sequence>
<comment type="caution">
    <text evidence="1">The sequence shown here is derived from an EMBL/GenBank/DDBJ whole genome shotgun (WGS) entry which is preliminary data.</text>
</comment>
<accession>A0A5B0QCX4</accession>
<proteinExistence type="predicted"/>
<protein>
    <submittedName>
        <fullName evidence="1">Uncharacterized protein</fullName>
    </submittedName>
</protein>
<dbReference type="EMBL" id="VSWC01000027">
    <property type="protein sequence ID" value="KAA1111100.1"/>
    <property type="molecule type" value="Genomic_DNA"/>
</dbReference>